<dbReference type="EMBL" id="CM018051">
    <property type="protein sequence ID" value="KAA8517110.1"/>
    <property type="molecule type" value="Genomic_DNA"/>
</dbReference>
<keyword evidence="2" id="KW-1133">Transmembrane helix</keyword>
<dbReference type="Pfam" id="PF25002">
    <property type="entry name" value="DUF7780"/>
    <property type="match status" value="1"/>
</dbReference>
<evidence type="ECO:0000259" key="3">
    <source>
        <dbReference type="Pfam" id="PF25002"/>
    </source>
</evidence>
<proteinExistence type="predicted"/>
<gene>
    <name evidence="4" type="ORF">F0562_017403</name>
</gene>
<dbReference type="PANTHER" id="PTHR34960:SF1">
    <property type="entry name" value="EMB|CAB68146.1-RELATED"/>
    <property type="match status" value="1"/>
</dbReference>
<dbReference type="OrthoDB" id="1921707at2759"/>
<reference evidence="4 5" key="1">
    <citation type="submission" date="2019-09" db="EMBL/GenBank/DDBJ databases">
        <title>A chromosome-level genome assembly of the Chinese tupelo Nyssa sinensis.</title>
        <authorList>
            <person name="Yang X."/>
            <person name="Kang M."/>
            <person name="Yang Y."/>
            <person name="Xiong H."/>
            <person name="Wang M."/>
            <person name="Zhang Z."/>
            <person name="Wang Z."/>
            <person name="Wu H."/>
            <person name="Ma T."/>
            <person name="Liu J."/>
            <person name="Xi Z."/>
        </authorList>
    </citation>
    <scope>NUCLEOTIDE SEQUENCE [LARGE SCALE GENOMIC DNA]</scope>
    <source>
        <strain evidence="4">J267</strain>
        <tissue evidence="4">Leaf</tissue>
    </source>
</reference>
<keyword evidence="2" id="KW-0812">Transmembrane</keyword>
<keyword evidence="5" id="KW-1185">Reference proteome</keyword>
<keyword evidence="2" id="KW-0472">Membrane</keyword>
<name>A0A5J4ZF40_9ASTE</name>
<feature type="transmembrane region" description="Helical" evidence="2">
    <location>
        <begin position="87"/>
        <end position="107"/>
    </location>
</feature>
<evidence type="ECO:0000313" key="5">
    <source>
        <dbReference type="Proteomes" id="UP000325577"/>
    </source>
</evidence>
<dbReference type="InterPro" id="IPR056682">
    <property type="entry name" value="DUF7780"/>
</dbReference>
<dbReference type="Proteomes" id="UP000325577">
    <property type="component" value="Linkage Group LG8"/>
</dbReference>
<protein>
    <recommendedName>
        <fullName evidence="3">DUF7780 domain-containing protein</fullName>
    </recommendedName>
</protein>
<accession>A0A5J4ZF40</accession>
<feature type="region of interest" description="Disordered" evidence="1">
    <location>
        <begin position="375"/>
        <end position="404"/>
    </location>
</feature>
<organism evidence="4 5">
    <name type="scientific">Nyssa sinensis</name>
    <dbReference type="NCBI Taxonomy" id="561372"/>
    <lineage>
        <taxon>Eukaryota</taxon>
        <taxon>Viridiplantae</taxon>
        <taxon>Streptophyta</taxon>
        <taxon>Embryophyta</taxon>
        <taxon>Tracheophyta</taxon>
        <taxon>Spermatophyta</taxon>
        <taxon>Magnoliopsida</taxon>
        <taxon>eudicotyledons</taxon>
        <taxon>Gunneridae</taxon>
        <taxon>Pentapetalae</taxon>
        <taxon>asterids</taxon>
        <taxon>Cornales</taxon>
        <taxon>Nyssaceae</taxon>
        <taxon>Nyssa</taxon>
    </lineage>
</organism>
<dbReference type="AlphaFoldDB" id="A0A5J4ZF40"/>
<sequence>MGFKGKAKSSSEGWGMGFFLVFFPEEEAIINKKKTNLFSSSSSSSSSSSTSTSSSSTSSSFNSTTTIINTLLRRSNSNHIITRAQSTIAICALLVFITLLLFTLSTFEPTTRTARFTPRRQLSNSQLYKKTSKNLPDSPPWSESFLNHNSHYKPETASPLPSSSALQGMGTLYRRGTRAMNELIVAHVIESVTVQEFSLFLRLLHRSGLTSRSDLVFIFPSSSHSSEFNVVIHEENESFLKLVRQHRQMNRTGPNSVASFDVTQFVKLTRKEKESGEPIWGRRIRSNYSEEVEGELNRLSYGSVVGFEVDELDPENSLAGFLENAPMSLRIWACYPMLLGRVRRNFKHIMLVDVKEILVLGDPFSQVRNRSPESVYLSPVSDSTTPNNKHGKKNSAKTHSQNPVNPAIIVGGARGVRRLSNAMLTEIVRAATQHKRKNSVSESGIFNQLVGNQFILQNVKLIRSTESITDASSLTGLNSNSGKEHKCQTMTFWYVGM</sequence>
<dbReference type="PANTHER" id="PTHR34960">
    <property type="entry name" value="EMB|CAB68146.1-RELATED"/>
    <property type="match status" value="1"/>
</dbReference>
<evidence type="ECO:0000256" key="1">
    <source>
        <dbReference type="SAM" id="MobiDB-lite"/>
    </source>
</evidence>
<feature type="compositionally biased region" description="Low complexity" evidence="1">
    <location>
        <begin position="38"/>
        <end position="62"/>
    </location>
</feature>
<feature type="domain" description="DUF7780" evidence="3">
    <location>
        <begin position="164"/>
        <end position="467"/>
    </location>
</feature>
<evidence type="ECO:0000256" key="2">
    <source>
        <dbReference type="SAM" id="Phobius"/>
    </source>
</evidence>
<evidence type="ECO:0000313" key="4">
    <source>
        <dbReference type="EMBL" id="KAA8517110.1"/>
    </source>
</evidence>
<feature type="region of interest" description="Disordered" evidence="1">
    <location>
        <begin position="37"/>
        <end position="62"/>
    </location>
</feature>